<evidence type="ECO:0000313" key="2">
    <source>
        <dbReference type="Proteomes" id="UP000274199"/>
    </source>
</evidence>
<dbReference type="Proteomes" id="UP000274199">
    <property type="component" value="Segment"/>
</dbReference>
<protein>
    <submittedName>
        <fullName evidence="1">Uncharacterized protein</fullName>
    </submittedName>
</protein>
<keyword evidence="2" id="KW-1185">Reference proteome</keyword>
<accession>A0A3G3BVE7</accession>
<organism evidence="1 2">
    <name type="scientific">Bacillus phage vB_BcoS-136</name>
    <dbReference type="NCBI Taxonomy" id="2419619"/>
    <lineage>
        <taxon>Viruses</taxon>
        <taxon>Duplodnaviria</taxon>
        <taxon>Heunggongvirae</taxon>
        <taxon>Uroviricota</taxon>
        <taxon>Caudoviricetes</taxon>
        <taxon>Heleneionescovirinae</taxon>
        <taxon>Kenyattavirus</taxon>
        <taxon>Kenyattavirus kv136</taxon>
    </lineage>
</organism>
<proteinExistence type="predicted"/>
<gene>
    <name evidence="1" type="ORF">vBBcoS136_00086</name>
</gene>
<evidence type="ECO:0000313" key="1">
    <source>
        <dbReference type="EMBL" id="AYP68218.1"/>
    </source>
</evidence>
<sequence>MKFNCDLEKGDVIIFTYTNYKGRTLVRKAIIEGFFFGANEYHPEYQVFIKGYDLDKMSERTYAVKDIEEVKVVRKISKM</sequence>
<reference evidence="1 2" key="1">
    <citation type="submission" date="2018-09" db="EMBL/GenBank/DDBJ databases">
        <title>Comparative Genomic Analysis of Eight Novel Haloalkaliphilic Bacteriophages from Lake Elmenteita, Kenya.</title>
        <authorList>
            <person name="Akhwale J.K."/>
        </authorList>
    </citation>
    <scope>NUCLEOTIDE SEQUENCE [LARGE SCALE GENOMIC DNA]</scope>
</reference>
<name>A0A3G3BVE7_9CAUD</name>
<dbReference type="EMBL" id="MH884508">
    <property type="protein sequence ID" value="AYP68218.1"/>
    <property type="molecule type" value="Genomic_DNA"/>
</dbReference>